<feature type="transmembrane region" description="Helical" evidence="1">
    <location>
        <begin position="413"/>
        <end position="432"/>
    </location>
</feature>
<keyword evidence="1" id="KW-0812">Transmembrane</keyword>
<dbReference type="SUPFAM" id="SSF49785">
    <property type="entry name" value="Galactose-binding domain-like"/>
    <property type="match status" value="1"/>
</dbReference>
<feature type="transmembrane region" description="Helical" evidence="1">
    <location>
        <begin position="385"/>
        <end position="407"/>
    </location>
</feature>
<evidence type="ECO:0000313" key="3">
    <source>
        <dbReference type="Proteomes" id="UP000694865"/>
    </source>
</evidence>
<accession>A0ABM0MCE2</accession>
<dbReference type="PANTHER" id="PTHR22674">
    <property type="entry name" value="NTPASE, KAP FAMILY P-LOOP DOMAIN-CONTAINING 1"/>
    <property type="match status" value="1"/>
</dbReference>
<keyword evidence="3" id="KW-1185">Reference proteome</keyword>
<keyword evidence="1" id="KW-1133">Transmembrane helix</keyword>
<evidence type="ECO:0000256" key="1">
    <source>
        <dbReference type="SAM" id="Phobius"/>
    </source>
</evidence>
<dbReference type="Proteomes" id="UP000694865">
    <property type="component" value="Unplaced"/>
</dbReference>
<dbReference type="RefSeq" id="XP_006817683.1">
    <property type="nucleotide sequence ID" value="XM_006817620.1"/>
</dbReference>
<dbReference type="GeneID" id="102802822"/>
<dbReference type="InterPro" id="IPR038680">
    <property type="entry name" value="PAW_sf"/>
</dbReference>
<dbReference type="InterPro" id="IPR006588">
    <property type="entry name" value="Peptide_N_glycanase_PAW_dom"/>
</dbReference>
<dbReference type="Pfam" id="PF04721">
    <property type="entry name" value="PAW"/>
    <property type="match status" value="1"/>
</dbReference>
<dbReference type="Gene3D" id="2.60.120.1020">
    <property type="entry name" value="Peptide N glycanase, PAW domain"/>
    <property type="match status" value="1"/>
</dbReference>
<protein>
    <submittedName>
        <fullName evidence="4">Uncharacterized protein LOC102802822</fullName>
    </submittedName>
</protein>
<name>A0ABM0MCE2_SACKO</name>
<proteinExistence type="predicted"/>
<feature type="domain" description="PAW" evidence="2">
    <location>
        <begin position="13"/>
        <end position="152"/>
    </location>
</feature>
<reference evidence="4" key="1">
    <citation type="submission" date="2025-08" db="UniProtKB">
        <authorList>
            <consortium name="RefSeq"/>
        </authorList>
    </citation>
    <scope>IDENTIFICATION</scope>
    <source>
        <tissue evidence="4">Testes</tissue>
    </source>
</reference>
<organism evidence="3 4">
    <name type="scientific">Saccoglossus kowalevskii</name>
    <name type="common">Acorn worm</name>
    <dbReference type="NCBI Taxonomy" id="10224"/>
    <lineage>
        <taxon>Eukaryota</taxon>
        <taxon>Metazoa</taxon>
        <taxon>Hemichordata</taxon>
        <taxon>Enteropneusta</taxon>
        <taxon>Harrimaniidae</taxon>
        <taxon>Saccoglossus</taxon>
    </lineage>
</organism>
<dbReference type="PANTHER" id="PTHR22674:SF6">
    <property type="entry name" value="NTPASE KAP FAMILY P-LOOP DOMAIN-CONTAINING PROTEIN 1"/>
    <property type="match status" value="1"/>
</dbReference>
<evidence type="ECO:0000259" key="2">
    <source>
        <dbReference type="Pfam" id="PF04721"/>
    </source>
</evidence>
<evidence type="ECO:0000313" key="4">
    <source>
        <dbReference type="RefSeq" id="XP_006817683.1"/>
    </source>
</evidence>
<sequence length="821" mass="93092">MDSVEPTSKILAEGNAVFTLNTCELRNKEFVLHYSSRHNRYTRGVGDHPDVIHGWSRGAFTTNNIIRLQDSDTTYLGQADTNEAAFISWKLDFKPFVLVSIAITNTSNEGEVQWQLLSTMKDGRTVSDQLRGAARPLEMHVGASELILTAMLPRRGKDYVPKSPSGKIFVEKTNFDHPFTVAVKLFDDTVSLPRELQIERGSKHNHLNHSGEDSLSSTAMCISTMLHSLHIKHLPKTVSVIGPQGSGKTALLNMTQDIMHHLQEYHESNERHGLTSLDKVGLIMSMLVYEHALPTKTSKTSIMVTGSNLIQCHYDSSQCTDTESVAMGLVGALLDAVREYAGTALTRTFRLMNDKKEISEKIYSREQLLQESQLLVNDTRLRWKACLYSFLFAFITASSVLTSLGFAVLNWPVYWSAIMATILLVMIIITIVKMPIIFRDLRSLFVILMFSQREWLVRFYRKSPEDKSAHLFAKMKEELALGIMLINWIASSIKREIRVLITVDNLGNTGSDGDLATTLLTLHDLIECKSSPFIMLLGVNSSVSVTDSMILGYAQNSRDSNCARLFEKAMSLKTILKSSVFVPELDIASKQQVIDASTHSRIPQSLFKKKLNRKKYCQCILPMVMAKPTYKDSLLTYLQDESILHYLGSSMNTITRIGNLLCFVAELVKLNGGPIFRPHVVVAWTAFLDLWPYRSHHIIWLIEHTRLRQQMKLPVSMEIQVETRFKDVFPRVRRKMMAINGWENMMSFDANSQLFLRFIGQEMKNFDVEDYYNILPITVNLNRSLLQAISNEQTARSMISQRNKELALNSVEISTLPTVRI</sequence>
<dbReference type="InterPro" id="IPR052754">
    <property type="entry name" value="NTPase_KAP_P-loop"/>
</dbReference>
<dbReference type="InterPro" id="IPR008979">
    <property type="entry name" value="Galactose-bd-like_sf"/>
</dbReference>
<gene>
    <name evidence="4" type="primary">LOC102802822</name>
</gene>
<keyword evidence="1" id="KW-0472">Membrane</keyword>